<dbReference type="Proteomes" id="UP000811246">
    <property type="component" value="Chromosome 3"/>
</dbReference>
<evidence type="ECO:0000313" key="2">
    <source>
        <dbReference type="Proteomes" id="UP000811246"/>
    </source>
</evidence>
<name>A0A922JZ02_CARIL</name>
<accession>A0A922JZ02</accession>
<organism evidence="1 2">
    <name type="scientific">Carya illinoinensis</name>
    <name type="common">Pecan</name>
    <dbReference type="NCBI Taxonomy" id="32201"/>
    <lineage>
        <taxon>Eukaryota</taxon>
        <taxon>Viridiplantae</taxon>
        <taxon>Streptophyta</taxon>
        <taxon>Embryophyta</taxon>
        <taxon>Tracheophyta</taxon>
        <taxon>Spermatophyta</taxon>
        <taxon>Magnoliopsida</taxon>
        <taxon>eudicotyledons</taxon>
        <taxon>Gunneridae</taxon>
        <taxon>Pentapetalae</taxon>
        <taxon>rosids</taxon>
        <taxon>fabids</taxon>
        <taxon>Fagales</taxon>
        <taxon>Juglandaceae</taxon>
        <taxon>Carya</taxon>
    </lineage>
</organism>
<evidence type="ECO:0000313" key="1">
    <source>
        <dbReference type="EMBL" id="KAG6721297.1"/>
    </source>
</evidence>
<dbReference type="AlphaFoldDB" id="A0A922JZ02"/>
<protein>
    <submittedName>
        <fullName evidence="1">Uncharacterized protein</fullName>
    </submittedName>
</protein>
<dbReference type="EMBL" id="CM031827">
    <property type="protein sequence ID" value="KAG6721297.1"/>
    <property type="molecule type" value="Genomic_DNA"/>
</dbReference>
<sequence>MSRCPIVAQLMSRFIVSVTRRGLEDLTNWPGCGHEDLANCCPKTLVLNMSKLVSSALIRKCKVQEIEEKKHPVRNDKWKRKGR</sequence>
<reference evidence="1" key="1">
    <citation type="submission" date="2021-01" db="EMBL/GenBank/DDBJ databases">
        <authorList>
            <person name="Lovell J.T."/>
            <person name="Bentley N."/>
            <person name="Bhattarai G."/>
            <person name="Jenkins J.W."/>
            <person name="Sreedasyam A."/>
            <person name="Alarcon Y."/>
            <person name="Bock C."/>
            <person name="Boston L."/>
            <person name="Carlson J."/>
            <person name="Cervantes K."/>
            <person name="Clermont K."/>
            <person name="Krom N."/>
            <person name="Kubenka K."/>
            <person name="Mamidi S."/>
            <person name="Mattison C."/>
            <person name="Monteros M."/>
            <person name="Pisani C."/>
            <person name="Plott C."/>
            <person name="Rajasekar S."/>
            <person name="Rhein H.S."/>
            <person name="Rohla C."/>
            <person name="Song M."/>
            <person name="Hilaire R.S."/>
            <person name="Shu S."/>
            <person name="Wells L."/>
            <person name="Wang X."/>
            <person name="Webber J."/>
            <person name="Heerema R.J."/>
            <person name="Klein P."/>
            <person name="Conner P."/>
            <person name="Grauke L."/>
            <person name="Grimwood J."/>
            <person name="Schmutz J."/>
            <person name="Randall J.J."/>
        </authorList>
    </citation>
    <scope>NUCLEOTIDE SEQUENCE</scope>
    <source>
        <tissue evidence="1">Leaf</tissue>
    </source>
</reference>
<proteinExistence type="predicted"/>
<gene>
    <name evidence="1" type="ORF">I3842_03G106800</name>
</gene>
<comment type="caution">
    <text evidence="1">The sequence shown here is derived from an EMBL/GenBank/DDBJ whole genome shotgun (WGS) entry which is preliminary data.</text>
</comment>